<name>A0A7R7DR17_9ACTN</name>
<gene>
    <name evidence="5" type="ORF">Athai_37980</name>
</gene>
<dbReference type="AlphaFoldDB" id="A0A7R7DR17"/>
<dbReference type="Pfam" id="PF00356">
    <property type="entry name" value="LacI"/>
    <property type="match status" value="1"/>
</dbReference>
<keyword evidence="1" id="KW-0805">Transcription regulation</keyword>
<dbReference type="SMART" id="SM00354">
    <property type="entry name" value="HTH_LACI"/>
    <property type="match status" value="1"/>
</dbReference>
<dbReference type="CDD" id="cd06267">
    <property type="entry name" value="PBP1_LacI_sugar_binding-like"/>
    <property type="match status" value="1"/>
</dbReference>
<evidence type="ECO:0000256" key="3">
    <source>
        <dbReference type="ARBA" id="ARBA00023163"/>
    </source>
</evidence>
<protein>
    <submittedName>
        <fullName evidence="5">LacI family transcriptional regulator</fullName>
    </submittedName>
</protein>
<dbReference type="KEGG" id="atl:Athai_37980"/>
<dbReference type="GO" id="GO:0000976">
    <property type="term" value="F:transcription cis-regulatory region binding"/>
    <property type="evidence" value="ECO:0007669"/>
    <property type="project" value="TreeGrafter"/>
</dbReference>
<dbReference type="Pfam" id="PF13377">
    <property type="entry name" value="Peripla_BP_3"/>
    <property type="match status" value="1"/>
</dbReference>
<dbReference type="GO" id="GO:0003700">
    <property type="term" value="F:DNA-binding transcription factor activity"/>
    <property type="evidence" value="ECO:0007669"/>
    <property type="project" value="TreeGrafter"/>
</dbReference>
<feature type="domain" description="HTH lacI-type" evidence="4">
    <location>
        <begin position="4"/>
        <end position="58"/>
    </location>
</feature>
<accession>A0A7R7DR17</accession>
<dbReference type="InterPro" id="IPR046335">
    <property type="entry name" value="LacI/GalR-like_sensor"/>
</dbReference>
<evidence type="ECO:0000313" key="5">
    <source>
        <dbReference type="EMBL" id="BCJ36295.1"/>
    </source>
</evidence>
<sequence>MSRPRLTDVAALAGVSMKTVSNVVNGTGSATPATRARVRAAIDELGYRPNVTARRLATGQTGTISVAVSSVTVPYFAEISNLLDRAARRSGLRAVIEQTHGDRNNELAILAERERGLVDGVIFHPVALTPDDLVDRSPGFALVLLGEGPAPAGVDHVMIDNEAAAREATTHLIERGCRHIAFLGVESHGLTHTTGQRFAGYEQALEMAGQRADPRRRLQIEHYSADEGHRAVADALDQGVTFDGIVCRDDSLATGALHALHSRRVRVPGEVAVTGWDDLIIARNLWPPLTTIGPHKAEIARTAVRLLAERIHGYAGPGRHEIVASQLIPRDSTAR</sequence>
<dbReference type="PROSITE" id="PS00356">
    <property type="entry name" value="HTH_LACI_1"/>
    <property type="match status" value="1"/>
</dbReference>
<dbReference type="InterPro" id="IPR010982">
    <property type="entry name" value="Lambda_DNA-bd_dom_sf"/>
</dbReference>
<evidence type="ECO:0000259" key="4">
    <source>
        <dbReference type="PROSITE" id="PS50932"/>
    </source>
</evidence>
<dbReference type="InterPro" id="IPR028082">
    <property type="entry name" value="Peripla_BP_I"/>
</dbReference>
<keyword evidence="3" id="KW-0804">Transcription</keyword>
<evidence type="ECO:0000313" key="6">
    <source>
        <dbReference type="Proteomes" id="UP000611640"/>
    </source>
</evidence>
<dbReference type="Proteomes" id="UP000611640">
    <property type="component" value="Chromosome"/>
</dbReference>
<evidence type="ECO:0000256" key="1">
    <source>
        <dbReference type="ARBA" id="ARBA00023015"/>
    </source>
</evidence>
<dbReference type="SUPFAM" id="SSF47413">
    <property type="entry name" value="lambda repressor-like DNA-binding domains"/>
    <property type="match status" value="1"/>
</dbReference>
<reference evidence="5 6" key="1">
    <citation type="submission" date="2020-08" db="EMBL/GenBank/DDBJ databases">
        <title>Whole genome shotgun sequence of Actinocatenispora thailandica NBRC 105041.</title>
        <authorList>
            <person name="Komaki H."/>
            <person name="Tamura T."/>
        </authorList>
    </citation>
    <scope>NUCLEOTIDE SEQUENCE [LARGE SCALE GENOMIC DNA]</scope>
    <source>
        <strain evidence="5 6">NBRC 105041</strain>
    </source>
</reference>
<evidence type="ECO:0000256" key="2">
    <source>
        <dbReference type="ARBA" id="ARBA00023125"/>
    </source>
</evidence>
<dbReference type="Gene3D" id="3.40.50.2300">
    <property type="match status" value="2"/>
</dbReference>
<proteinExistence type="predicted"/>
<dbReference type="EMBL" id="AP023355">
    <property type="protein sequence ID" value="BCJ36295.1"/>
    <property type="molecule type" value="Genomic_DNA"/>
</dbReference>
<keyword evidence="2" id="KW-0238">DNA-binding</keyword>
<dbReference type="PANTHER" id="PTHR30146">
    <property type="entry name" value="LACI-RELATED TRANSCRIPTIONAL REPRESSOR"/>
    <property type="match status" value="1"/>
</dbReference>
<dbReference type="SUPFAM" id="SSF53822">
    <property type="entry name" value="Periplasmic binding protein-like I"/>
    <property type="match status" value="1"/>
</dbReference>
<dbReference type="PANTHER" id="PTHR30146:SF109">
    <property type="entry name" value="HTH-TYPE TRANSCRIPTIONAL REGULATOR GALS"/>
    <property type="match status" value="1"/>
</dbReference>
<dbReference type="PROSITE" id="PS50932">
    <property type="entry name" value="HTH_LACI_2"/>
    <property type="match status" value="1"/>
</dbReference>
<dbReference type="Gene3D" id="1.10.260.40">
    <property type="entry name" value="lambda repressor-like DNA-binding domains"/>
    <property type="match status" value="1"/>
</dbReference>
<organism evidence="5 6">
    <name type="scientific">Actinocatenispora thailandica</name>
    <dbReference type="NCBI Taxonomy" id="227318"/>
    <lineage>
        <taxon>Bacteria</taxon>
        <taxon>Bacillati</taxon>
        <taxon>Actinomycetota</taxon>
        <taxon>Actinomycetes</taxon>
        <taxon>Micromonosporales</taxon>
        <taxon>Micromonosporaceae</taxon>
        <taxon>Actinocatenispora</taxon>
    </lineage>
</organism>
<dbReference type="InterPro" id="IPR000843">
    <property type="entry name" value="HTH_LacI"/>
</dbReference>
<dbReference type="CDD" id="cd01392">
    <property type="entry name" value="HTH_LacI"/>
    <property type="match status" value="1"/>
</dbReference>
<keyword evidence="6" id="KW-1185">Reference proteome</keyword>